<dbReference type="Pfam" id="PF08395">
    <property type="entry name" value="7tm_7"/>
    <property type="match status" value="1"/>
</dbReference>
<feature type="transmembrane region" description="Helical" evidence="8">
    <location>
        <begin position="51"/>
        <end position="70"/>
    </location>
</feature>
<dbReference type="GO" id="GO:0005886">
    <property type="term" value="C:plasma membrane"/>
    <property type="evidence" value="ECO:0007669"/>
    <property type="project" value="UniProtKB-SubCell"/>
</dbReference>
<comment type="subcellular location">
    <subcellularLocation>
        <location evidence="1">Cell membrane</location>
        <topology evidence="1">Multi-pass membrane protein</topology>
    </subcellularLocation>
</comment>
<name>A0A9P0HJQ7_NEZVI</name>
<feature type="transmembrane region" description="Helical" evidence="8">
    <location>
        <begin position="212"/>
        <end position="230"/>
    </location>
</feature>
<evidence type="ECO:0000256" key="1">
    <source>
        <dbReference type="ARBA" id="ARBA00004651"/>
    </source>
</evidence>
<protein>
    <recommendedName>
        <fullName evidence="11">Gustatory receptor</fullName>
    </recommendedName>
</protein>
<dbReference type="GO" id="GO:0050909">
    <property type="term" value="P:sensory perception of taste"/>
    <property type="evidence" value="ECO:0007669"/>
    <property type="project" value="InterPro"/>
</dbReference>
<keyword evidence="2" id="KW-1003">Cell membrane</keyword>
<evidence type="ECO:0000256" key="7">
    <source>
        <dbReference type="ARBA" id="ARBA00023224"/>
    </source>
</evidence>
<evidence type="ECO:0008006" key="11">
    <source>
        <dbReference type="Google" id="ProtNLM"/>
    </source>
</evidence>
<reference evidence="9" key="1">
    <citation type="submission" date="2022-01" db="EMBL/GenBank/DDBJ databases">
        <authorList>
            <person name="King R."/>
        </authorList>
    </citation>
    <scope>NUCLEOTIDE SEQUENCE</scope>
</reference>
<accession>A0A9P0HJQ7</accession>
<keyword evidence="4 8" id="KW-1133">Transmembrane helix</keyword>
<evidence type="ECO:0000256" key="4">
    <source>
        <dbReference type="ARBA" id="ARBA00022989"/>
    </source>
</evidence>
<sequence>MNAEPKIHISILKEAVMPVLVVVCSVVHLLNDGILNIAALAMFMTYEYANFRLFIIENLIIFFLNVIQYYQSLLVELITPREAVLVKLCNIQDRLADVNSRIQKVYGFPLLCMVLSDFCFINVNMFFVVKRIKDPGVLIVISWVTIVFLMIFRIAIVCERMKEKGEEFYSVLYRVVKKEKTCKLLNNSYLRAHLLKKKTFSFNLAGFVEVDMNLVAGVISATATYTIILIQMGKDF</sequence>
<feature type="transmembrane region" description="Helical" evidence="8">
    <location>
        <begin position="106"/>
        <end position="129"/>
    </location>
</feature>
<dbReference type="AlphaFoldDB" id="A0A9P0HJQ7"/>
<dbReference type="GO" id="GO:0043025">
    <property type="term" value="C:neuronal cell body"/>
    <property type="evidence" value="ECO:0007669"/>
    <property type="project" value="TreeGrafter"/>
</dbReference>
<gene>
    <name evidence="9" type="ORF">NEZAVI_LOCUS11690</name>
</gene>
<evidence type="ECO:0000313" key="10">
    <source>
        <dbReference type="Proteomes" id="UP001152798"/>
    </source>
</evidence>
<organism evidence="9 10">
    <name type="scientific">Nezara viridula</name>
    <name type="common">Southern green stink bug</name>
    <name type="synonym">Cimex viridulus</name>
    <dbReference type="NCBI Taxonomy" id="85310"/>
    <lineage>
        <taxon>Eukaryota</taxon>
        <taxon>Metazoa</taxon>
        <taxon>Ecdysozoa</taxon>
        <taxon>Arthropoda</taxon>
        <taxon>Hexapoda</taxon>
        <taxon>Insecta</taxon>
        <taxon>Pterygota</taxon>
        <taxon>Neoptera</taxon>
        <taxon>Paraneoptera</taxon>
        <taxon>Hemiptera</taxon>
        <taxon>Heteroptera</taxon>
        <taxon>Panheteroptera</taxon>
        <taxon>Pentatomomorpha</taxon>
        <taxon>Pentatomoidea</taxon>
        <taxon>Pentatomidae</taxon>
        <taxon>Pentatominae</taxon>
        <taxon>Nezara</taxon>
    </lineage>
</organism>
<dbReference type="PANTHER" id="PTHR21143">
    <property type="entry name" value="INVERTEBRATE GUSTATORY RECEPTOR"/>
    <property type="match status" value="1"/>
</dbReference>
<dbReference type="InterPro" id="IPR013604">
    <property type="entry name" value="7TM_chemorcpt"/>
</dbReference>
<dbReference type="EMBL" id="OV725081">
    <property type="protein sequence ID" value="CAH1403012.1"/>
    <property type="molecule type" value="Genomic_DNA"/>
</dbReference>
<dbReference type="OrthoDB" id="10527766at2759"/>
<keyword evidence="5 8" id="KW-0472">Membrane</keyword>
<dbReference type="GO" id="GO:0030425">
    <property type="term" value="C:dendrite"/>
    <property type="evidence" value="ECO:0007669"/>
    <property type="project" value="TreeGrafter"/>
</dbReference>
<keyword evidence="10" id="KW-1185">Reference proteome</keyword>
<keyword evidence="6" id="KW-0675">Receptor</keyword>
<keyword evidence="7" id="KW-0807">Transducer</keyword>
<dbReference type="Proteomes" id="UP001152798">
    <property type="component" value="Chromosome 5"/>
</dbReference>
<dbReference type="GO" id="GO:0007165">
    <property type="term" value="P:signal transduction"/>
    <property type="evidence" value="ECO:0007669"/>
    <property type="project" value="UniProtKB-KW"/>
</dbReference>
<dbReference type="PANTHER" id="PTHR21143:SF121">
    <property type="entry name" value="GUSTATORY AND ODORANT RECEPTOR 21A"/>
    <property type="match status" value="1"/>
</dbReference>
<evidence type="ECO:0000256" key="2">
    <source>
        <dbReference type="ARBA" id="ARBA00022475"/>
    </source>
</evidence>
<evidence type="ECO:0000256" key="6">
    <source>
        <dbReference type="ARBA" id="ARBA00023170"/>
    </source>
</evidence>
<feature type="transmembrane region" description="Helical" evidence="8">
    <location>
        <begin position="136"/>
        <end position="156"/>
    </location>
</feature>
<feature type="transmembrane region" description="Helical" evidence="8">
    <location>
        <begin position="20"/>
        <end position="44"/>
    </location>
</feature>
<keyword evidence="3 8" id="KW-0812">Transmembrane</keyword>
<proteinExistence type="predicted"/>
<dbReference type="GO" id="GO:0030424">
    <property type="term" value="C:axon"/>
    <property type="evidence" value="ECO:0007669"/>
    <property type="project" value="TreeGrafter"/>
</dbReference>
<evidence type="ECO:0000256" key="8">
    <source>
        <dbReference type="SAM" id="Phobius"/>
    </source>
</evidence>
<evidence type="ECO:0000313" key="9">
    <source>
        <dbReference type="EMBL" id="CAH1403012.1"/>
    </source>
</evidence>
<evidence type="ECO:0000256" key="3">
    <source>
        <dbReference type="ARBA" id="ARBA00022692"/>
    </source>
</evidence>
<evidence type="ECO:0000256" key="5">
    <source>
        <dbReference type="ARBA" id="ARBA00023136"/>
    </source>
</evidence>